<dbReference type="EMBL" id="RCYR01000082">
    <property type="protein sequence ID" value="RYS75162.1"/>
    <property type="molecule type" value="Genomic_DNA"/>
</dbReference>
<comment type="caution">
    <text evidence="2">The sequence shown here is derived from an EMBL/GenBank/DDBJ whole genome shotgun (WGS) entry which is preliminary data.</text>
</comment>
<keyword evidence="1" id="KW-0472">Membrane</keyword>
<keyword evidence="1" id="KW-0812">Transmembrane</keyword>
<gene>
    <name evidence="2" type="ORF">EAI93_14345</name>
</gene>
<evidence type="ECO:0000313" key="3">
    <source>
        <dbReference type="Proteomes" id="UP000292665"/>
    </source>
</evidence>
<proteinExistence type="predicted"/>
<sequence length="65" mass="7272">MSKVDGNLIQSILWYAMAAIWALIAVVRWFDGSPDGSDAMLHFGIAFILANVFELRSQMDIIGKR</sequence>
<name>A0A4Q5C2T8_9FIRM</name>
<dbReference type="RefSeq" id="WP_129795092.1">
    <property type="nucleotide sequence ID" value="NZ_RCYR01000082.1"/>
</dbReference>
<accession>A0A4Q5C2T8</accession>
<organism evidence="2 3">
    <name type="scientific">[Ruminococcus] torques</name>
    <dbReference type="NCBI Taxonomy" id="33039"/>
    <lineage>
        <taxon>Bacteria</taxon>
        <taxon>Bacillati</taxon>
        <taxon>Bacillota</taxon>
        <taxon>Clostridia</taxon>
        <taxon>Lachnospirales</taxon>
        <taxon>Lachnospiraceae</taxon>
        <taxon>Mediterraneibacter</taxon>
    </lineage>
</organism>
<evidence type="ECO:0000256" key="1">
    <source>
        <dbReference type="SAM" id="Phobius"/>
    </source>
</evidence>
<keyword evidence="1" id="KW-1133">Transmembrane helix</keyword>
<reference evidence="2 3" key="1">
    <citation type="journal article" date="2019" name="Science, e1252229">
        <title>Invertible promoters mediate bacterial phase variation, antibiotic resistance, and host adaptation in the gut.</title>
        <authorList>
            <person name="Jiang X."/>
            <person name="Hall A.B."/>
            <person name="Arthur T.D."/>
            <person name="Plichta D.R."/>
            <person name="Covington C.T."/>
            <person name="Poyet M."/>
            <person name="Crothers J."/>
            <person name="Moses P.L."/>
            <person name="Tolonen A.C."/>
            <person name="Vlamakis H."/>
            <person name="Alm E.J."/>
            <person name="Xavier R.J."/>
        </authorList>
    </citation>
    <scope>NUCLEOTIDE SEQUENCE [LARGE SCALE GENOMIC DNA]</scope>
    <source>
        <strain evidence="3">aa_0143</strain>
    </source>
</reference>
<feature type="transmembrane region" description="Helical" evidence="1">
    <location>
        <begin position="36"/>
        <end position="55"/>
    </location>
</feature>
<feature type="transmembrane region" description="Helical" evidence="1">
    <location>
        <begin position="12"/>
        <end position="30"/>
    </location>
</feature>
<dbReference type="AlphaFoldDB" id="A0A4Q5C2T8"/>
<protein>
    <submittedName>
        <fullName evidence="2">Uncharacterized protein</fullName>
    </submittedName>
</protein>
<dbReference type="Proteomes" id="UP000292665">
    <property type="component" value="Unassembled WGS sequence"/>
</dbReference>
<evidence type="ECO:0000313" key="2">
    <source>
        <dbReference type="EMBL" id="RYS75162.1"/>
    </source>
</evidence>